<dbReference type="AlphaFoldDB" id="A0A523TLA4"/>
<dbReference type="NCBIfam" id="TIGR00292">
    <property type="entry name" value="sulfide-dependent adenosine diphosphate thiazole synthase"/>
    <property type="match status" value="1"/>
</dbReference>
<comment type="catalytic activity">
    <reaction evidence="6">
        <text>hydrogen sulfide + glycine + NAD(+) = ADP-5-ethyl-4-methylthiazole-2-carboxylate + nicotinamide + 3 H2O + H(+)</text>
        <dbReference type="Rhea" id="RHEA:55704"/>
        <dbReference type="ChEBI" id="CHEBI:15377"/>
        <dbReference type="ChEBI" id="CHEBI:15378"/>
        <dbReference type="ChEBI" id="CHEBI:17154"/>
        <dbReference type="ChEBI" id="CHEBI:29919"/>
        <dbReference type="ChEBI" id="CHEBI:57305"/>
        <dbReference type="ChEBI" id="CHEBI:57540"/>
        <dbReference type="ChEBI" id="CHEBI:139151"/>
        <dbReference type="EC" id="2.4.2.59"/>
    </reaction>
</comment>
<dbReference type="GO" id="GO:0016763">
    <property type="term" value="F:pentosyltransferase activity"/>
    <property type="evidence" value="ECO:0007669"/>
    <property type="project" value="UniProtKB-UniRule"/>
</dbReference>
<protein>
    <recommendedName>
        <fullName evidence="6">Thiamine thiazole synthase</fullName>
        <ecNumber evidence="6">2.4.2.59</ecNumber>
    </recommendedName>
</protein>
<comment type="cofactor">
    <cofactor evidence="6">
        <name>Fe(2+)</name>
        <dbReference type="ChEBI" id="CHEBI:29033"/>
    </cofactor>
</comment>
<feature type="binding site" description="in other chain" evidence="6">
    <location>
        <position position="36"/>
    </location>
    <ligand>
        <name>NAD(+)</name>
        <dbReference type="ChEBI" id="CHEBI:57540"/>
        <note>ligand shared between two adjacent protomers</note>
    </ligand>
</feature>
<comment type="caution">
    <text evidence="6">Lacks conserved residue(s) required for the propagation of feature annotation.</text>
</comment>
<comment type="similarity">
    <text evidence="6">Belongs to the THI4 family.</text>
</comment>
<keyword evidence="1 6" id="KW-0808">Transferase</keyword>
<evidence type="ECO:0000313" key="8">
    <source>
        <dbReference type="Proteomes" id="UP000316517"/>
    </source>
</evidence>
<evidence type="ECO:0000313" key="7">
    <source>
        <dbReference type="EMBL" id="TET31095.1"/>
    </source>
</evidence>
<dbReference type="InterPro" id="IPR036188">
    <property type="entry name" value="FAD/NAD-bd_sf"/>
</dbReference>
<organism evidence="7 8">
    <name type="scientific">Aerophobetes bacterium</name>
    <dbReference type="NCBI Taxonomy" id="2030807"/>
    <lineage>
        <taxon>Bacteria</taxon>
        <taxon>Candidatus Aerophobota</taxon>
    </lineage>
</organism>
<dbReference type="GO" id="GO:0052837">
    <property type="term" value="P:thiazole biosynthetic process"/>
    <property type="evidence" value="ECO:0007669"/>
    <property type="project" value="UniProtKB-UniRule"/>
</dbReference>
<feature type="binding site" description="in other chain" evidence="6">
    <location>
        <position position="170"/>
    </location>
    <ligand>
        <name>Fe cation</name>
        <dbReference type="ChEBI" id="CHEBI:24875"/>
        <note>ligand shared between two adjacent protomers</note>
    </ligand>
</feature>
<feature type="binding site" evidence="6">
    <location>
        <begin position="153"/>
        <end position="155"/>
    </location>
    <ligand>
        <name>NAD(+)</name>
        <dbReference type="ChEBI" id="CHEBI:57540"/>
        <note>ligand shared between two adjacent protomers</note>
    </ligand>
</feature>
<comment type="function">
    <text evidence="6">Involved in the biosynthesis of the thiazole moiety of thiamine. Catalyzes the conversion of NAD and glycine to adenosine diphosphate 5-(2-hydroxyethyl)-4-methylthiazole-2-carboxylate (ADT), an adenylated thiazole intermediate, using free sulfide as a source of sulfur.</text>
</comment>
<feature type="binding site" evidence="6">
    <location>
        <position position="234"/>
    </location>
    <ligand>
        <name>glycine</name>
        <dbReference type="ChEBI" id="CHEBI:57305"/>
    </ligand>
</feature>
<gene>
    <name evidence="6" type="primary">thi4</name>
    <name evidence="7" type="ORF">E3J68_00060</name>
</gene>
<dbReference type="Gene3D" id="3.50.50.60">
    <property type="entry name" value="FAD/NAD(P)-binding domain"/>
    <property type="match status" value="1"/>
</dbReference>
<accession>A0A523TLA4</accession>
<dbReference type="Proteomes" id="UP000316517">
    <property type="component" value="Unassembled WGS sequence"/>
</dbReference>
<evidence type="ECO:0000256" key="1">
    <source>
        <dbReference type="ARBA" id="ARBA00022679"/>
    </source>
</evidence>
<comment type="pathway">
    <text evidence="6">Cofactor biosynthesis; thiamine diphosphate biosynthesis.</text>
</comment>
<dbReference type="GO" id="GO:0009229">
    <property type="term" value="P:thiamine diphosphate biosynthetic process"/>
    <property type="evidence" value="ECO:0007669"/>
    <property type="project" value="UniProtKB-UniRule"/>
</dbReference>
<proteinExistence type="inferred from homology"/>
<dbReference type="SUPFAM" id="SSF51905">
    <property type="entry name" value="FAD/NAD(P)-binding domain"/>
    <property type="match status" value="1"/>
</dbReference>
<reference evidence="7 8" key="1">
    <citation type="submission" date="2019-03" db="EMBL/GenBank/DDBJ databases">
        <title>Metabolic potential of uncultured bacteria and archaea associated with petroleum seepage in deep-sea sediments.</title>
        <authorList>
            <person name="Dong X."/>
            <person name="Hubert C."/>
        </authorList>
    </citation>
    <scope>NUCLEOTIDE SEQUENCE [LARGE SCALE GENOMIC DNA]</scope>
    <source>
        <strain evidence="7">E44_bin3</strain>
    </source>
</reference>
<sequence length="259" mass="27788">MRLDEITISKAIIETFSKDLVGSLDLEVAIAGAGPAGLTAGFYLAQGGVKTTIFERNLRVGGGMPGGGIMFNKIVVQEPAREILEEMKIKHQEYQKGYYTASSLEATSALTYRTIRAGVKIFNLIGVEDVMVKEGRVNGFVINWGAVKLAGLHVDPIGIRFKMGMDATGHQCEVIRKLEEKGRVRLATSSGKIVGEGPMWAEKGEEAILDNTREVFPGLYVAGMAANAVFGGPRMGPIFGGMLLSGKKAAQLIIKELKG</sequence>
<feature type="binding site" description="in other chain" evidence="6">
    <location>
        <position position="63"/>
    </location>
    <ligand>
        <name>NAD(+)</name>
        <dbReference type="ChEBI" id="CHEBI:57540"/>
        <note>ligand shared between two adjacent protomers</note>
    </ligand>
</feature>
<keyword evidence="3 6" id="KW-0784">Thiamine biosynthesis</keyword>
<evidence type="ECO:0000256" key="5">
    <source>
        <dbReference type="ARBA" id="ARBA00023027"/>
    </source>
</evidence>
<dbReference type="PANTHER" id="PTHR43422">
    <property type="entry name" value="THIAMINE THIAZOLE SYNTHASE"/>
    <property type="match status" value="1"/>
</dbReference>
<comment type="caution">
    <text evidence="7">The sequence shown here is derived from an EMBL/GenBank/DDBJ whole genome shotgun (WGS) entry which is preliminary data.</text>
</comment>
<evidence type="ECO:0000256" key="4">
    <source>
        <dbReference type="ARBA" id="ARBA00023004"/>
    </source>
</evidence>
<evidence type="ECO:0000256" key="3">
    <source>
        <dbReference type="ARBA" id="ARBA00022977"/>
    </source>
</evidence>
<feature type="binding site" evidence="6">
    <location>
        <position position="155"/>
    </location>
    <ligand>
        <name>Fe cation</name>
        <dbReference type="ChEBI" id="CHEBI:24875"/>
        <note>ligand shared between two adjacent protomers</note>
    </ligand>
</feature>
<keyword evidence="5 6" id="KW-0520">NAD</keyword>
<feature type="binding site" description="in other chain" evidence="6">
    <location>
        <begin position="55"/>
        <end position="56"/>
    </location>
    <ligand>
        <name>NAD(+)</name>
        <dbReference type="ChEBI" id="CHEBI:57540"/>
        <note>ligand shared between two adjacent protomers</note>
    </ligand>
</feature>
<evidence type="ECO:0000256" key="2">
    <source>
        <dbReference type="ARBA" id="ARBA00022723"/>
    </source>
</evidence>
<keyword evidence="2 6" id="KW-0479">Metal-binding</keyword>
<dbReference type="UniPathway" id="UPA00060"/>
<dbReference type="InterPro" id="IPR002922">
    <property type="entry name" value="Thi4_fam"/>
</dbReference>
<dbReference type="GO" id="GO:0009228">
    <property type="term" value="P:thiamine biosynthetic process"/>
    <property type="evidence" value="ECO:0007669"/>
    <property type="project" value="UniProtKB-KW"/>
</dbReference>
<dbReference type="InterPro" id="IPR022828">
    <property type="entry name" value="Thi4_prok"/>
</dbReference>
<feature type="binding site" description="in other chain" evidence="6">
    <location>
        <position position="127"/>
    </location>
    <ligand>
        <name>NAD(+)</name>
        <dbReference type="ChEBI" id="CHEBI:57540"/>
        <note>ligand shared between two adjacent protomers</note>
    </ligand>
</feature>
<dbReference type="HAMAP" id="MF_00304">
    <property type="entry name" value="Thi4"/>
    <property type="match status" value="1"/>
</dbReference>
<dbReference type="EMBL" id="SOJT01000003">
    <property type="protein sequence ID" value="TET31095.1"/>
    <property type="molecule type" value="Genomic_DNA"/>
</dbReference>
<evidence type="ECO:0000256" key="6">
    <source>
        <dbReference type="HAMAP-Rule" id="MF_00304"/>
    </source>
</evidence>
<comment type="subunit">
    <text evidence="6">Homooctamer; tetramer of dimers.</text>
</comment>
<name>A0A523TLA4_UNCAE</name>
<dbReference type="PRINTS" id="PR00419">
    <property type="entry name" value="ADXRDTASE"/>
</dbReference>
<feature type="binding site" description="in other chain" evidence="6">
    <location>
        <position position="224"/>
    </location>
    <ligand>
        <name>NAD(+)</name>
        <dbReference type="ChEBI" id="CHEBI:57540"/>
        <note>ligand shared between two adjacent protomers</note>
    </ligand>
</feature>
<dbReference type="GO" id="GO:0005506">
    <property type="term" value="F:iron ion binding"/>
    <property type="evidence" value="ECO:0007669"/>
    <property type="project" value="UniProtKB-UniRule"/>
</dbReference>
<keyword evidence="4 6" id="KW-0408">Iron</keyword>
<dbReference type="Pfam" id="PF01946">
    <property type="entry name" value="Thi4"/>
    <property type="match status" value="1"/>
</dbReference>
<dbReference type="EC" id="2.4.2.59" evidence="6"/>
<dbReference type="PANTHER" id="PTHR43422:SF3">
    <property type="entry name" value="THIAMINE THIAZOLE SYNTHASE"/>
    <property type="match status" value="1"/>
</dbReference>